<comment type="catalytic activity">
    <reaction evidence="1 11">
        <text>UDP-alpha-D-glucose = UDP-alpha-D-galactose</text>
        <dbReference type="Rhea" id="RHEA:22168"/>
        <dbReference type="ChEBI" id="CHEBI:58885"/>
        <dbReference type="ChEBI" id="CHEBI:66914"/>
        <dbReference type="EC" id="5.1.3.2"/>
    </reaction>
</comment>
<dbReference type="GO" id="GO:0003978">
    <property type="term" value="F:UDP-glucose 4-epimerase activity"/>
    <property type="evidence" value="ECO:0007669"/>
    <property type="project" value="UniProtKB-UniRule"/>
</dbReference>
<evidence type="ECO:0000259" key="12">
    <source>
        <dbReference type="Pfam" id="PF01370"/>
    </source>
</evidence>
<comment type="cofactor">
    <cofactor evidence="2 11">
        <name>NAD(+)</name>
        <dbReference type="ChEBI" id="CHEBI:57540"/>
    </cofactor>
</comment>
<evidence type="ECO:0000256" key="9">
    <source>
        <dbReference type="ARBA" id="ARBA00023235"/>
    </source>
</evidence>
<dbReference type="AlphaFoldDB" id="A0A1E8GM53"/>
<protein>
    <recommendedName>
        <fullName evidence="6 11">UDP-glucose 4-epimerase</fullName>
        <ecNumber evidence="5 11">5.1.3.2</ecNumber>
    </recommendedName>
</protein>
<dbReference type="Gene3D" id="3.90.25.10">
    <property type="entry name" value="UDP-galactose 4-epimerase, domain 1"/>
    <property type="match status" value="1"/>
</dbReference>
<dbReference type="GO" id="GO:0033499">
    <property type="term" value="P:galactose catabolic process via UDP-galactose, Leloir pathway"/>
    <property type="evidence" value="ECO:0007669"/>
    <property type="project" value="TreeGrafter"/>
</dbReference>
<evidence type="ECO:0000256" key="2">
    <source>
        <dbReference type="ARBA" id="ARBA00001911"/>
    </source>
</evidence>
<dbReference type="UniPathway" id="UPA00214"/>
<comment type="subunit">
    <text evidence="11">Homodimer.</text>
</comment>
<name>A0A1E8GM53_9LACT</name>
<evidence type="ECO:0000256" key="10">
    <source>
        <dbReference type="ARBA" id="ARBA00023277"/>
    </source>
</evidence>
<accession>A0A1E8GM53</accession>
<evidence type="ECO:0000256" key="3">
    <source>
        <dbReference type="ARBA" id="ARBA00004947"/>
    </source>
</evidence>
<feature type="domain" description="NAD-dependent epimerase/dehydratase" evidence="12">
    <location>
        <begin position="3"/>
        <end position="253"/>
    </location>
</feature>
<proteinExistence type="inferred from homology"/>
<comment type="similarity">
    <text evidence="4 11">Belongs to the NAD(P)-dependent epimerase/dehydratase family.</text>
</comment>
<dbReference type="PANTHER" id="PTHR43725:SF53">
    <property type="entry name" value="UDP-ARABINOSE 4-EPIMERASE 1"/>
    <property type="match status" value="1"/>
</dbReference>
<dbReference type="Pfam" id="PF01370">
    <property type="entry name" value="Epimerase"/>
    <property type="match status" value="1"/>
</dbReference>
<dbReference type="CDD" id="cd05247">
    <property type="entry name" value="UDP_G4E_1_SDR_e"/>
    <property type="match status" value="1"/>
</dbReference>
<evidence type="ECO:0000256" key="8">
    <source>
        <dbReference type="ARBA" id="ARBA00023144"/>
    </source>
</evidence>
<evidence type="ECO:0000256" key="7">
    <source>
        <dbReference type="ARBA" id="ARBA00023027"/>
    </source>
</evidence>
<dbReference type="OrthoDB" id="9801785at2"/>
<keyword evidence="10 11" id="KW-0119">Carbohydrate metabolism</keyword>
<evidence type="ECO:0000313" key="14">
    <source>
        <dbReference type="Proteomes" id="UP000178622"/>
    </source>
</evidence>
<dbReference type="InterPro" id="IPR036291">
    <property type="entry name" value="NAD(P)-bd_dom_sf"/>
</dbReference>
<comment type="caution">
    <text evidence="13">The sequence shown here is derived from an EMBL/GenBank/DDBJ whole genome shotgun (WGS) entry which is preliminary data.</text>
</comment>
<evidence type="ECO:0000313" key="13">
    <source>
        <dbReference type="EMBL" id="OFI48598.1"/>
    </source>
</evidence>
<dbReference type="EMBL" id="MKIR01000024">
    <property type="protein sequence ID" value="OFI48598.1"/>
    <property type="molecule type" value="Genomic_DNA"/>
</dbReference>
<evidence type="ECO:0000256" key="1">
    <source>
        <dbReference type="ARBA" id="ARBA00000083"/>
    </source>
</evidence>
<dbReference type="InterPro" id="IPR001509">
    <property type="entry name" value="Epimerase_deHydtase"/>
</dbReference>
<sequence>MTVLVLGGAGYIGSHAVDQLLSKGYDVAVVDNFSTGHRQAVPSEVPFYEGDIRDKEFLTKVFSEVKDIEGIMHFCAFSLVGESMEKPLKYFDNNTYGAVSLLEVMQKFDVKHVVFSSTAATFGKVDVMPITEETPTNPINPYGQSKLMMEQIMKWQSQATDMTYVALRYFNVAGAKSDGSIGEAHTCETHLIPILMQVALGQRESIQIYGDDYNTPDGTNVRDYVQVEDLIDAHVRALEYLKAGGQSDFFNLGSQEGFSNLQVLESARRVTGHEIPAVLSDRRPGDPDSLYTSSEKAKLILGWEPTYKNIDDIIATAWTWHSKHPKGYEN</sequence>
<dbReference type="STRING" id="1859473.BG261_06795"/>
<dbReference type="Proteomes" id="UP000178622">
    <property type="component" value="Unassembled WGS sequence"/>
</dbReference>
<gene>
    <name evidence="13" type="ORF">BG261_06795</name>
</gene>
<keyword evidence="7 11" id="KW-0520">NAD</keyword>
<keyword evidence="14" id="KW-1185">Reference proteome</keyword>
<dbReference type="NCBIfam" id="TIGR01179">
    <property type="entry name" value="galE"/>
    <property type="match status" value="1"/>
</dbReference>
<dbReference type="InterPro" id="IPR005886">
    <property type="entry name" value="UDP_G4E"/>
</dbReference>
<dbReference type="EC" id="5.1.3.2" evidence="5 11"/>
<dbReference type="SUPFAM" id="SSF51735">
    <property type="entry name" value="NAD(P)-binding Rossmann-fold domains"/>
    <property type="match status" value="1"/>
</dbReference>
<reference evidence="14" key="1">
    <citation type="submission" date="2016-09" db="EMBL/GenBank/DDBJ databases">
        <title>Draft genome sequence of a novel species of the family Streptococcaceae isolated from flowers.</title>
        <authorList>
            <person name="Chuah L.-O."/>
            <person name="Yap K.-P."/>
            <person name="Thong K.L."/>
            <person name="Liong M.T."/>
            <person name="Ahmad R."/>
            <person name="Rusul G."/>
        </authorList>
    </citation>
    <scope>NUCLEOTIDE SEQUENCE [LARGE SCALE GENOMIC DNA]</scope>
    <source>
        <strain evidence="14">DF1</strain>
    </source>
</reference>
<comment type="pathway">
    <text evidence="3 11">Carbohydrate metabolism; galactose metabolism.</text>
</comment>
<evidence type="ECO:0000256" key="5">
    <source>
        <dbReference type="ARBA" id="ARBA00013189"/>
    </source>
</evidence>
<keyword evidence="8" id="KW-0299">Galactose metabolism</keyword>
<keyword evidence="9 11" id="KW-0413">Isomerase</keyword>
<dbReference type="PANTHER" id="PTHR43725">
    <property type="entry name" value="UDP-GLUCOSE 4-EPIMERASE"/>
    <property type="match status" value="1"/>
</dbReference>
<evidence type="ECO:0000256" key="4">
    <source>
        <dbReference type="ARBA" id="ARBA00007637"/>
    </source>
</evidence>
<dbReference type="RefSeq" id="WP_070792991.1">
    <property type="nucleotide sequence ID" value="NZ_MKIR01000024.1"/>
</dbReference>
<organism evidence="13 14">
    <name type="scientific">Floricoccus tropicus</name>
    <dbReference type="NCBI Taxonomy" id="1859473"/>
    <lineage>
        <taxon>Bacteria</taxon>
        <taxon>Bacillati</taxon>
        <taxon>Bacillota</taxon>
        <taxon>Bacilli</taxon>
        <taxon>Lactobacillales</taxon>
        <taxon>Streptococcaceae</taxon>
        <taxon>Floricoccus</taxon>
    </lineage>
</organism>
<dbReference type="Gene3D" id="3.40.50.720">
    <property type="entry name" value="NAD(P)-binding Rossmann-like Domain"/>
    <property type="match status" value="1"/>
</dbReference>
<evidence type="ECO:0000256" key="11">
    <source>
        <dbReference type="RuleBase" id="RU366046"/>
    </source>
</evidence>
<evidence type="ECO:0000256" key="6">
    <source>
        <dbReference type="ARBA" id="ARBA00018569"/>
    </source>
</evidence>